<comment type="catalytic activity">
    <reaction evidence="12">
        <text>K(+)(in) = K(+)(out)</text>
        <dbReference type="Rhea" id="RHEA:29463"/>
        <dbReference type="ChEBI" id="CHEBI:29103"/>
    </reaction>
</comment>
<evidence type="ECO:0000256" key="12">
    <source>
        <dbReference type="ARBA" id="ARBA00034430"/>
    </source>
</evidence>
<keyword evidence="15" id="KW-1185">Reference proteome</keyword>
<name>A0ABW8IWG5_9GAMM</name>
<evidence type="ECO:0000256" key="11">
    <source>
        <dbReference type="ARBA" id="ARBA00023303"/>
    </source>
</evidence>
<keyword evidence="8 13" id="KW-1133">Transmembrane helix</keyword>
<dbReference type="EMBL" id="JADIKG010000012">
    <property type="protein sequence ID" value="MFK2874268.1"/>
    <property type="molecule type" value="Genomic_DNA"/>
</dbReference>
<evidence type="ECO:0000256" key="5">
    <source>
        <dbReference type="ARBA" id="ARBA00022692"/>
    </source>
</evidence>
<evidence type="ECO:0000256" key="10">
    <source>
        <dbReference type="ARBA" id="ARBA00023136"/>
    </source>
</evidence>
<dbReference type="RefSeq" id="WP_284401531.1">
    <property type="nucleotide sequence ID" value="NZ_BSNQ01000009.1"/>
</dbReference>
<sequence length="234" mass="25863">MSDQHDAARVGRVEAHRLDGFIDAAFAFAVSVLAIAGADVPHSLHDLLLALDRVPGFACSFATLLLFWHRHVRWRDRFRLHDGLSIFLSLMLVFFALIFVYPLNMLFQAFFGSIHDALTHTALPNEPMIGSVHELKALYICYGLAYACMAGCLAALYGHSLRRSDVVHAERIEACATFYAQLGSIAVALLSLIAALLIPDTGAWSGLPGYIYGLLFVAYWIPGRWSRRALARTA</sequence>
<evidence type="ECO:0000256" key="13">
    <source>
        <dbReference type="SAM" id="Phobius"/>
    </source>
</evidence>
<evidence type="ECO:0000256" key="6">
    <source>
        <dbReference type="ARBA" id="ARBA00022826"/>
    </source>
</evidence>
<keyword evidence="11" id="KW-0407">Ion channel</keyword>
<keyword evidence="9" id="KW-0406">Ion transport</keyword>
<keyword evidence="7" id="KW-0630">Potassium</keyword>
<accession>A0ABW8IWG5</accession>
<evidence type="ECO:0000256" key="3">
    <source>
        <dbReference type="ARBA" id="ARBA00022448"/>
    </source>
</evidence>
<feature type="transmembrane region" description="Helical" evidence="13">
    <location>
        <begin position="80"/>
        <end position="101"/>
    </location>
</feature>
<feature type="transmembrane region" description="Helical" evidence="13">
    <location>
        <begin position="137"/>
        <end position="157"/>
    </location>
</feature>
<gene>
    <name evidence="14" type="ORF">ISP13_12050</name>
</gene>
<dbReference type="Proteomes" id="UP001620405">
    <property type="component" value="Unassembled WGS sequence"/>
</dbReference>
<evidence type="ECO:0000256" key="2">
    <source>
        <dbReference type="ARBA" id="ARBA00006920"/>
    </source>
</evidence>
<comment type="similarity">
    <text evidence="2">Belongs to the TMEM175 family.</text>
</comment>
<evidence type="ECO:0000256" key="8">
    <source>
        <dbReference type="ARBA" id="ARBA00022989"/>
    </source>
</evidence>
<keyword evidence="5 13" id="KW-0812">Transmembrane</keyword>
<evidence type="ECO:0000313" key="14">
    <source>
        <dbReference type="EMBL" id="MFK2874268.1"/>
    </source>
</evidence>
<feature type="transmembrane region" description="Helical" evidence="13">
    <location>
        <begin position="204"/>
        <end position="222"/>
    </location>
</feature>
<comment type="caution">
    <text evidence="14">The sequence shown here is derived from an EMBL/GenBank/DDBJ whole genome shotgun (WGS) entry which is preliminary data.</text>
</comment>
<evidence type="ECO:0000256" key="1">
    <source>
        <dbReference type="ARBA" id="ARBA00004141"/>
    </source>
</evidence>
<evidence type="ECO:0000313" key="15">
    <source>
        <dbReference type="Proteomes" id="UP001620405"/>
    </source>
</evidence>
<keyword evidence="4" id="KW-0633">Potassium transport</keyword>
<proteinExistence type="inferred from homology"/>
<keyword evidence="10 13" id="KW-0472">Membrane</keyword>
<evidence type="ECO:0000256" key="9">
    <source>
        <dbReference type="ARBA" id="ARBA00023065"/>
    </source>
</evidence>
<feature type="transmembrane region" description="Helical" evidence="13">
    <location>
        <begin position="50"/>
        <end position="68"/>
    </location>
</feature>
<keyword evidence="3" id="KW-0813">Transport</keyword>
<organism evidence="14 15">
    <name type="scientific">Dyella lipolytica</name>
    <dbReference type="NCBI Taxonomy" id="1867835"/>
    <lineage>
        <taxon>Bacteria</taxon>
        <taxon>Pseudomonadati</taxon>
        <taxon>Pseudomonadota</taxon>
        <taxon>Gammaproteobacteria</taxon>
        <taxon>Lysobacterales</taxon>
        <taxon>Rhodanobacteraceae</taxon>
        <taxon>Dyella</taxon>
    </lineage>
</organism>
<feature type="transmembrane region" description="Helical" evidence="13">
    <location>
        <begin position="178"/>
        <end position="198"/>
    </location>
</feature>
<comment type="subcellular location">
    <subcellularLocation>
        <location evidence="1">Membrane</location>
        <topology evidence="1">Multi-pass membrane protein</topology>
    </subcellularLocation>
</comment>
<evidence type="ECO:0000256" key="7">
    <source>
        <dbReference type="ARBA" id="ARBA00022958"/>
    </source>
</evidence>
<reference evidence="14 15" key="1">
    <citation type="submission" date="2020-10" db="EMBL/GenBank/DDBJ databases">
        <title>Phylogeny of dyella-like bacteria.</title>
        <authorList>
            <person name="Fu J."/>
        </authorList>
    </citation>
    <scope>NUCLEOTIDE SEQUENCE [LARGE SCALE GENOMIC DNA]</scope>
    <source>
        <strain evidence="14 15">DHOB07</strain>
    </source>
</reference>
<protein>
    <submittedName>
        <fullName evidence="14">DUF1211 domain-containing protein</fullName>
    </submittedName>
</protein>
<feature type="transmembrane region" description="Helical" evidence="13">
    <location>
        <begin position="21"/>
        <end position="38"/>
    </location>
</feature>
<dbReference type="Pfam" id="PF06736">
    <property type="entry name" value="TMEM175"/>
    <property type="match status" value="1"/>
</dbReference>
<dbReference type="InterPro" id="IPR010617">
    <property type="entry name" value="TMEM175-like"/>
</dbReference>
<keyword evidence="6" id="KW-0631">Potassium channel</keyword>
<evidence type="ECO:0000256" key="4">
    <source>
        <dbReference type="ARBA" id="ARBA00022538"/>
    </source>
</evidence>